<organism evidence="1 2">
    <name type="scientific">Meloidogyne floridensis</name>
    <dbReference type="NCBI Taxonomy" id="298350"/>
    <lineage>
        <taxon>Eukaryota</taxon>
        <taxon>Metazoa</taxon>
        <taxon>Ecdysozoa</taxon>
        <taxon>Nematoda</taxon>
        <taxon>Chromadorea</taxon>
        <taxon>Rhabditida</taxon>
        <taxon>Tylenchina</taxon>
        <taxon>Tylenchomorpha</taxon>
        <taxon>Tylenchoidea</taxon>
        <taxon>Meloidogynidae</taxon>
        <taxon>Meloidogyninae</taxon>
        <taxon>Meloidogyne</taxon>
    </lineage>
</organism>
<accession>A0A915NI34</accession>
<keyword evidence="1" id="KW-1185">Reference proteome</keyword>
<dbReference type="Proteomes" id="UP000887560">
    <property type="component" value="Unplaced"/>
</dbReference>
<protein>
    <submittedName>
        <fullName evidence="2">Uncharacterized protein</fullName>
    </submittedName>
</protein>
<reference evidence="2" key="1">
    <citation type="submission" date="2022-11" db="UniProtKB">
        <authorList>
            <consortium name="WormBaseParasite"/>
        </authorList>
    </citation>
    <scope>IDENTIFICATION</scope>
</reference>
<proteinExistence type="predicted"/>
<evidence type="ECO:0000313" key="1">
    <source>
        <dbReference type="Proteomes" id="UP000887560"/>
    </source>
</evidence>
<dbReference type="WBParaSite" id="scf7180000418884.g3057">
    <property type="protein sequence ID" value="scf7180000418884.g3057"/>
    <property type="gene ID" value="scf7180000418884.g3057"/>
</dbReference>
<sequence length="48" mass="5430">ARGLPNLRKCVVVVDPEVVEESRSEVFEELLEEDEVTTQGKCFPLLVQ</sequence>
<name>A0A915NI34_9BILA</name>
<evidence type="ECO:0000313" key="2">
    <source>
        <dbReference type="WBParaSite" id="scf7180000418884.g3057"/>
    </source>
</evidence>
<dbReference type="AlphaFoldDB" id="A0A915NI34"/>